<dbReference type="Proteomes" id="UP000241587">
    <property type="component" value="Unassembled WGS sequence"/>
</dbReference>
<dbReference type="AlphaFoldDB" id="A0A2T4GSC8"/>
<accession>A0A2T4GSC8</accession>
<evidence type="ECO:0000313" key="2">
    <source>
        <dbReference type="Proteomes" id="UP000241587"/>
    </source>
</evidence>
<keyword evidence="2" id="KW-1185">Reference proteome</keyword>
<reference evidence="1 2" key="1">
    <citation type="submission" date="2018-02" db="EMBL/GenBank/DDBJ databases">
        <title>Fusarium culmorum secondary metabolites in fungal-bacterial-plant interactions.</title>
        <authorList>
            <person name="Schmidt R."/>
        </authorList>
    </citation>
    <scope>NUCLEOTIDE SEQUENCE [LARGE SCALE GENOMIC DNA]</scope>
    <source>
        <strain evidence="1 2">PV</strain>
    </source>
</reference>
<evidence type="ECO:0000313" key="1">
    <source>
        <dbReference type="EMBL" id="PTD06452.1"/>
    </source>
</evidence>
<name>A0A2T4GSC8_FUSCU</name>
<protein>
    <submittedName>
        <fullName evidence="1">Uncharacterized protein</fullName>
    </submittedName>
</protein>
<gene>
    <name evidence="1" type="ORF">FCULG_00006071</name>
</gene>
<comment type="caution">
    <text evidence="1">The sequence shown here is derived from an EMBL/GenBank/DDBJ whole genome shotgun (WGS) entry which is preliminary data.</text>
</comment>
<dbReference type="OrthoDB" id="10289391at2759"/>
<dbReference type="OMA" id="PVESHQD"/>
<proteinExistence type="predicted"/>
<organism evidence="1 2">
    <name type="scientific">Fusarium culmorum</name>
    <dbReference type="NCBI Taxonomy" id="5516"/>
    <lineage>
        <taxon>Eukaryota</taxon>
        <taxon>Fungi</taxon>
        <taxon>Dikarya</taxon>
        <taxon>Ascomycota</taxon>
        <taxon>Pezizomycotina</taxon>
        <taxon>Sordariomycetes</taxon>
        <taxon>Hypocreomycetidae</taxon>
        <taxon>Hypocreales</taxon>
        <taxon>Nectriaceae</taxon>
        <taxon>Fusarium</taxon>
    </lineage>
</organism>
<sequence>MDSTSLSEMGAMLRATLTTVEDRSEHRHVVKGHLAKALKSEGDKGPYLHRHNFNAFAPVESHQDEGLCIGNSKPDAAINISACACSSLLLVLVLQACYGMNLPESVLKPRARYRYRGSGLNYCYY</sequence>
<dbReference type="EMBL" id="PVEM01000006">
    <property type="protein sequence ID" value="PTD06452.1"/>
    <property type="molecule type" value="Genomic_DNA"/>
</dbReference>